<evidence type="ECO:0000313" key="1">
    <source>
        <dbReference type="EMBL" id="KCW60768.1"/>
    </source>
</evidence>
<dbReference type="AlphaFoldDB" id="A0A059B3R1"/>
<sequence>MAIREQCLKRLYVEKILHTPALPRHHEGEPFINRQAAPRCKDGCHRQSLFPIFSLSTVHFPRQGIFLSPRLLRQSRRLRRQTASSLELSA</sequence>
<proteinExistence type="predicted"/>
<name>A0A059B3R1_EUCGR</name>
<dbReference type="Gramene" id="KCW60768">
    <property type="protein sequence ID" value="KCW60768"/>
    <property type="gene ID" value="EUGRSUZ_H03491"/>
</dbReference>
<accession>A0A059B3R1</accession>
<reference evidence="1" key="1">
    <citation type="submission" date="2013-07" db="EMBL/GenBank/DDBJ databases">
        <title>The genome of Eucalyptus grandis.</title>
        <authorList>
            <person name="Schmutz J."/>
            <person name="Hayes R."/>
            <person name="Myburg A."/>
            <person name="Tuskan G."/>
            <person name="Grattapaglia D."/>
            <person name="Rokhsar D.S."/>
        </authorList>
    </citation>
    <scope>NUCLEOTIDE SEQUENCE</scope>
    <source>
        <tissue evidence="1">Leaf extractions</tissue>
    </source>
</reference>
<dbReference type="EMBL" id="KK198760">
    <property type="protein sequence ID" value="KCW60768.1"/>
    <property type="molecule type" value="Genomic_DNA"/>
</dbReference>
<organism evidence="1">
    <name type="scientific">Eucalyptus grandis</name>
    <name type="common">Flooded gum</name>
    <dbReference type="NCBI Taxonomy" id="71139"/>
    <lineage>
        <taxon>Eukaryota</taxon>
        <taxon>Viridiplantae</taxon>
        <taxon>Streptophyta</taxon>
        <taxon>Embryophyta</taxon>
        <taxon>Tracheophyta</taxon>
        <taxon>Spermatophyta</taxon>
        <taxon>Magnoliopsida</taxon>
        <taxon>eudicotyledons</taxon>
        <taxon>Gunneridae</taxon>
        <taxon>Pentapetalae</taxon>
        <taxon>rosids</taxon>
        <taxon>malvids</taxon>
        <taxon>Myrtales</taxon>
        <taxon>Myrtaceae</taxon>
        <taxon>Myrtoideae</taxon>
        <taxon>Eucalypteae</taxon>
        <taxon>Eucalyptus</taxon>
    </lineage>
</organism>
<protein>
    <submittedName>
        <fullName evidence="1">Uncharacterized protein</fullName>
    </submittedName>
</protein>
<dbReference type="InParanoid" id="A0A059B3R1"/>
<gene>
    <name evidence="1" type="ORF">EUGRSUZ_H03491</name>
</gene>